<evidence type="ECO:0000313" key="3">
    <source>
        <dbReference type="EMBL" id="RID84168.1"/>
    </source>
</evidence>
<gene>
    <name evidence="3" type="ORF">D1970_13700</name>
</gene>
<dbReference type="Proteomes" id="UP000265816">
    <property type="component" value="Unassembled WGS sequence"/>
</dbReference>
<feature type="domain" description="Glycosyl transferase family 1" evidence="1">
    <location>
        <begin position="167"/>
        <end position="328"/>
    </location>
</feature>
<dbReference type="InterPro" id="IPR001296">
    <property type="entry name" value="Glyco_trans_1"/>
</dbReference>
<dbReference type="GO" id="GO:0016757">
    <property type="term" value="F:glycosyltransferase activity"/>
    <property type="evidence" value="ECO:0007669"/>
    <property type="project" value="InterPro"/>
</dbReference>
<dbReference type="CDD" id="cd03801">
    <property type="entry name" value="GT4_PimA-like"/>
    <property type="match status" value="1"/>
</dbReference>
<name>A0A398B5S1_9BACI</name>
<sequence>MRIVMLADHLVFGGLETHIVTIINGLTELGHEVLLYVASCSSSILSQISPDNFTFLSWSEDSIEEIKRFNPDIVHSHPFTAIIKGKEIAAMLQKPLVVTMHGLYDFGFDDSPLGNEISQSVKRIIAVDYRVALHLLNNVVEPEKISIIRNGINFDIFHPRKKDKHLMKELGLNRDGFTISLISRFDDEKEKPIIQFLRCIPELSKSSGNLNILIVGDGGKLKEVQNAFPKRIRQGVQIKLIGWEEKIEDIYNISDLVFGSGRVALEALSCKAPVYAMWEGFGELIGNNNHDAVMMGSTFKQVHDFELLSSVAKLIKNPKVLNQAAQEGFEVVRRHYDCKVVVNQLVRIYEQYSKVNNHPNESN</sequence>
<dbReference type="Pfam" id="PF13439">
    <property type="entry name" value="Glyco_transf_4"/>
    <property type="match status" value="1"/>
</dbReference>
<reference evidence="3 4" key="1">
    <citation type="submission" date="2018-08" db="EMBL/GenBank/DDBJ databases">
        <title>Bacillus jemisoniae sp. nov., Bacillus chryseoplanitiae sp. nov., Bacillus resnikiae sp. nov., and Bacillus frankliniae sp. nov., isolated from Viking spacecraft and associated surfaces.</title>
        <authorList>
            <person name="Seuylemezian A."/>
            <person name="Vaishampayan P."/>
        </authorList>
    </citation>
    <scope>NUCLEOTIDE SEQUENCE [LARGE SCALE GENOMIC DNA]</scope>
    <source>
        <strain evidence="3 4">JJ-247</strain>
    </source>
</reference>
<dbReference type="OrthoDB" id="59694at2"/>
<accession>A0A398B5S1</accession>
<proteinExistence type="predicted"/>
<dbReference type="AlphaFoldDB" id="A0A398B5S1"/>
<protein>
    <submittedName>
        <fullName evidence="3">Glycosyltransferase</fullName>
    </submittedName>
</protein>
<dbReference type="InterPro" id="IPR050194">
    <property type="entry name" value="Glycosyltransferase_grp1"/>
</dbReference>
<keyword evidence="3" id="KW-0808">Transferase</keyword>
<dbReference type="Pfam" id="PF00534">
    <property type="entry name" value="Glycos_transf_1"/>
    <property type="match status" value="1"/>
</dbReference>
<dbReference type="RefSeq" id="WP_119113436.1">
    <property type="nucleotide sequence ID" value="NZ_CBCSEO010000010.1"/>
</dbReference>
<dbReference type="PANTHER" id="PTHR45947">
    <property type="entry name" value="SULFOQUINOVOSYL TRANSFERASE SQD2"/>
    <property type="match status" value="1"/>
</dbReference>
<dbReference type="InterPro" id="IPR028098">
    <property type="entry name" value="Glyco_trans_4-like_N"/>
</dbReference>
<evidence type="ECO:0000259" key="2">
    <source>
        <dbReference type="Pfam" id="PF13439"/>
    </source>
</evidence>
<dbReference type="PANTHER" id="PTHR45947:SF3">
    <property type="entry name" value="SULFOQUINOVOSYL TRANSFERASE SQD2"/>
    <property type="match status" value="1"/>
</dbReference>
<keyword evidence="4" id="KW-1185">Reference proteome</keyword>
<organism evidence="3 4">
    <name type="scientific">Mesobacillus zeae</name>
    <dbReference type="NCBI Taxonomy" id="1917180"/>
    <lineage>
        <taxon>Bacteria</taxon>
        <taxon>Bacillati</taxon>
        <taxon>Bacillota</taxon>
        <taxon>Bacilli</taxon>
        <taxon>Bacillales</taxon>
        <taxon>Bacillaceae</taxon>
        <taxon>Mesobacillus</taxon>
    </lineage>
</organism>
<dbReference type="EMBL" id="QWVT01000023">
    <property type="protein sequence ID" value="RID84168.1"/>
    <property type="molecule type" value="Genomic_DNA"/>
</dbReference>
<evidence type="ECO:0000313" key="4">
    <source>
        <dbReference type="Proteomes" id="UP000265816"/>
    </source>
</evidence>
<feature type="domain" description="Glycosyltransferase subfamily 4-like N-terminal" evidence="2">
    <location>
        <begin position="12"/>
        <end position="154"/>
    </location>
</feature>
<dbReference type="Gene3D" id="3.40.50.2000">
    <property type="entry name" value="Glycogen Phosphorylase B"/>
    <property type="match status" value="2"/>
</dbReference>
<evidence type="ECO:0000259" key="1">
    <source>
        <dbReference type="Pfam" id="PF00534"/>
    </source>
</evidence>
<dbReference type="SUPFAM" id="SSF53756">
    <property type="entry name" value="UDP-Glycosyltransferase/glycogen phosphorylase"/>
    <property type="match status" value="1"/>
</dbReference>
<comment type="caution">
    <text evidence="3">The sequence shown here is derived from an EMBL/GenBank/DDBJ whole genome shotgun (WGS) entry which is preliminary data.</text>
</comment>